<name>A0A8S9ZVE6_9BILA</name>
<evidence type="ECO:0000256" key="1">
    <source>
        <dbReference type="SAM" id="Phobius"/>
    </source>
</evidence>
<accession>A0A8S9ZVE6</accession>
<dbReference type="Proteomes" id="UP000605970">
    <property type="component" value="Unassembled WGS sequence"/>
</dbReference>
<evidence type="ECO:0000313" key="3">
    <source>
        <dbReference type="Proteomes" id="UP000605970"/>
    </source>
</evidence>
<keyword evidence="3" id="KW-1185">Reference proteome</keyword>
<feature type="non-terminal residue" evidence="2">
    <location>
        <position position="1"/>
    </location>
</feature>
<keyword evidence="1" id="KW-1133">Transmembrane helix</keyword>
<evidence type="ECO:0000313" key="2">
    <source>
        <dbReference type="EMBL" id="KAF7637555.1"/>
    </source>
</evidence>
<keyword evidence="1" id="KW-0472">Membrane</keyword>
<reference evidence="2" key="1">
    <citation type="journal article" date="2020" name="Ecol. Evol.">
        <title>Genome structure and content of the rice root-knot nematode (Meloidogyne graminicola).</title>
        <authorList>
            <person name="Phan N.T."/>
            <person name="Danchin E.G.J."/>
            <person name="Klopp C."/>
            <person name="Perfus-Barbeoch L."/>
            <person name="Kozlowski D.K."/>
            <person name="Koutsovoulos G.D."/>
            <person name="Lopez-Roques C."/>
            <person name="Bouchez O."/>
            <person name="Zahm M."/>
            <person name="Besnard G."/>
            <person name="Bellafiore S."/>
        </authorList>
    </citation>
    <scope>NUCLEOTIDE SEQUENCE</scope>
    <source>
        <strain evidence="2">VN-18</strain>
    </source>
</reference>
<dbReference type="EMBL" id="JABEBT010000019">
    <property type="protein sequence ID" value="KAF7637555.1"/>
    <property type="molecule type" value="Genomic_DNA"/>
</dbReference>
<gene>
    <name evidence="2" type="ORF">Mgra_00003073</name>
</gene>
<comment type="caution">
    <text evidence="2">The sequence shown here is derived from an EMBL/GenBank/DDBJ whole genome shotgun (WGS) entry which is preliminary data.</text>
</comment>
<proteinExistence type="predicted"/>
<feature type="non-terminal residue" evidence="2">
    <location>
        <position position="132"/>
    </location>
</feature>
<protein>
    <submittedName>
        <fullName evidence="2">Uncharacterized protein</fullName>
    </submittedName>
</protein>
<dbReference type="AlphaFoldDB" id="A0A8S9ZVE6"/>
<feature type="transmembrane region" description="Helical" evidence="1">
    <location>
        <begin position="19"/>
        <end position="37"/>
    </location>
</feature>
<organism evidence="2 3">
    <name type="scientific">Meloidogyne graminicola</name>
    <dbReference type="NCBI Taxonomy" id="189291"/>
    <lineage>
        <taxon>Eukaryota</taxon>
        <taxon>Metazoa</taxon>
        <taxon>Ecdysozoa</taxon>
        <taxon>Nematoda</taxon>
        <taxon>Chromadorea</taxon>
        <taxon>Rhabditida</taxon>
        <taxon>Tylenchina</taxon>
        <taxon>Tylenchomorpha</taxon>
        <taxon>Tylenchoidea</taxon>
        <taxon>Meloidogynidae</taxon>
        <taxon>Meloidogyninae</taxon>
        <taxon>Meloidogyne</taxon>
    </lineage>
</organism>
<sequence length="132" mass="15343">KICRQLACIVKRRIKNDNWVIYLCNNFVGFVVVVVIGDECRLKGKRMFWPFAQWVARSSGCYEKRGIPHIRVNNILKSNLNGISCPTFWTFLRKYYGQFIAKYLTLKGKSKGLTFLKLICFGEGSYEGKNLF</sequence>
<keyword evidence="1" id="KW-0812">Transmembrane</keyword>